<dbReference type="Proteomes" id="UP000236893">
    <property type="component" value="Unassembled WGS sequence"/>
</dbReference>
<reference evidence="1 2" key="1">
    <citation type="submission" date="2018-01" db="EMBL/GenBank/DDBJ databases">
        <authorList>
            <person name="Gaut B.S."/>
            <person name="Morton B.R."/>
            <person name="Clegg M.T."/>
            <person name="Duvall M.R."/>
        </authorList>
    </citation>
    <scope>NUCLEOTIDE SEQUENCE [LARGE SCALE GENOMIC DNA]</scope>
    <source>
        <strain evidence="1 2">HR-AV</strain>
    </source>
</reference>
<evidence type="ECO:0000313" key="2">
    <source>
        <dbReference type="Proteomes" id="UP000236893"/>
    </source>
</evidence>
<dbReference type="AlphaFoldDB" id="A0A2S5A5R8"/>
<gene>
    <name evidence="1" type="ORF">C3K47_05300</name>
</gene>
<accession>A0A2S5A5R8</accession>
<keyword evidence="2" id="KW-1185">Reference proteome</keyword>
<organism evidence="1 2">
    <name type="scientific">Solitalea longa</name>
    <dbReference type="NCBI Taxonomy" id="2079460"/>
    <lineage>
        <taxon>Bacteria</taxon>
        <taxon>Pseudomonadati</taxon>
        <taxon>Bacteroidota</taxon>
        <taxon>Sphingobacteriia</taxon>
        <taxon>Sphingobacteriales</taxon>
        <taxon>Sphingobacteriaceae</taxon>
        <taxon>Solitalea</taxon>
    </lineage>
</organism>
<name>A0A2S5A5R8_9SPHI</name>
<comment type="caution">
    <text evidence="1">The sequence shown here is derived from an EMBL/GenBank/DDBJ whole genome shotgun (WGS) entry which is preliminary data.</text>
</comment>
<dbReference type="EMBL" id="PQVF01000003">
    <property type="protein sequence ID" value="POY37940.1"/>
    <property type="molecule type" value="Genomic_DNA"/>
</dbReference>
<sequence length="71" mass="8507">MDEYQIPFTGNKIYKAKSTQMNLYRITRDNQLIGFIRWENGGWMLEENAKEELTAENVQLIGEKIDRLKRR</sequence>
<dbReference type="RefSeq" id="WP_103788071.1">
    <property type="nucleotide sequence ID" value="NZ_PQVF01000003.1"/>
</dbReference>
<protein>
    <submittedName>
        <fullName evidence="1">Uncharacterized protein</fullName>
    </submittedName>
</protein>
<evidence type="ECO:0000313" key="1">
    <source>
        <dbReference type="EMBL" id="POY37940.1"/>
    </source>
</evidence>
<proteinExistence type="predicted"/>
<dbReference type="OrthoDB" id="771046at2"/>